<keyword evidence="10" id="KW-1185">Reference proteome</keyword>
<dbReference type="VEuPathDB" id="TriTrypDB:TRSC58_07085"/>
<dbReference type="InterPro" id="IPR047021">
    <property type="entry name" value="REXO1/3/4-like"/>
</dbReference>
<feature type="domain" description="Exonuclease" evidence="8">
    <location>
        <begin position="220"/>
        <end position="380"/>
    </location>
</feature>
<feature type="region of interest" description="Disordered" evidence="7">
    <location>
        <begin position="612"/>
        <end position="633"/>
    </location>
</feature>
<dbReference type="GO" id="GO:0010629">
    <property type="term" value="P:negative regulation of gene expression"/>
    <property type="evidence" value="ECO:0007669"/>
    <property type="project" value="UniProtKB-ARBA"/>
</dbReference>
<comment type="caution">
    <text evidence="9">The sequence shown here is derived from an EMBL/GenBank/DDBJ whole genome shotgun (WGS) entry which is preliminary data.</text>
</comment>
<reference evidence="9 10" key="1">
    <citation type="submission" date="2013-07" db="EMBL/GenBank/DDBJ databases">
        <authorList>
            <person name="Stoco P.H."/>
            <person name="Wagner G."/>
            <person name="Gerber A."/>
            <person name="Zaha A."/>
            <person name="Thompson C."/>
            <person name="Bartholomeu D.C."/>
            <person name="Luckemeyer D.D."/>
            <person name="Bahia D."/>
            <person name="Loreto E."/>
            <person name="Prestes E.B."/>
            <person name="Lima F.M."/>
            <person name="Rodrigues-Luiz G."/>
            <person name="Vallejo G.A."/>
            <person name="Filho J.F."/>
            <person name="Monteiro K.M."/>
            <person name="Tyler K.M."/>
            <person name="de Almeida L.G."/>
            <person name="Ortiz M.F."/>
            <person name="Siervo M.A."/>
            <person name="de Moraes M.H."/>
            <person name="Cunha O.L."/>
            <person name="Mendonca-Neto R."/>
            <person name="Silva R."/>
            <person name="Teixeira S.M."/>
            <person name="Murta S.M."/>
            <person name="Sincero T.C."/>
            <person name="Mendes T.A."/>
            <person name="Urmenyi T.P."/>
            <person name="Silva V.G."/>
            <person name="da Rocha W.D."/>
            <person name="Andersson B."/>
            <person name="Romanha A.J."/>
            <person name="Steindel M."/>
            <person name="de Vasconcelos A.T."/>
            <person name="Grisard E.C."/>
        </authorList>
    </citation>
    <scope>NUCLEOTIDE SEQUENCE [LARGE SCALE GENOMIC DNA]</scope>
    <source>
        <strain evidence="9 10">SC58</strain>
    </source>
</reference>
<dbReference type="CDD" id="cd06145">
    <property type="entry name" value="REX1_like"/>
    <property type="match status" value="1"/>
</dbReference>
<dbReference type="InterPro" id="IPR036397">
    <property type="entry name" value="RNaseH_sf"/>
</dbReference>
<evidence type="ECO:0000256" key="6">
    <source>
        <dbReference type="ARBA" id="ARBA00023242"/>
    </source>
</evidence>
<dbReference type="GO" id="GO:0004527">
    <property type="term" value="F:exonuclease activity"/>
    <property type="evidence" value="ECO:0007669"/>
    <property type="project" value="UniProtKB-KW"/>
</dbReference>
<name>A0A061ITH1_TRYRA</name>
<dbReference type="InterPro" id="IPR012337">
    <property type="entry name" value="RNaseH-like_sf"/>
</dbReference>
<organism evidence="9 10">
    <name type="scientific">Trypanosoma rangeli SC58</name>
    <dbReference type="NCBI Taxonomy" id="429131"/>
    <lineage>
        <taxon>Eukaryota</taxon>
        <taxon>Discoba</taxon>
        <taxon>Euglenozoa</taxon>
        <taxon>Kinetoplastea</taxon>
        <taxon>Metakinetoplastina</taxon>
        <taxon>Trypanosomatida</taxon>
        <taxon>Trypanosomatidae</taxon>
        <taxon>Trypanosoma</taxon>
        <taxon>Herpetosoma</taxon>
    </lineage>
</organism>
<dbReference type="GO" id="GO:0003676">
    <property type="term" value="F:nucleic acid binding"/>
    <property type="evidence" value="ECO:0007669"/>
    <property type="project" value="InterPro"/>
</dbReference>
<dbReference type="Proteomes" id="UP000031737">
    <property type="component" value="Unassembled WGS sequence"/>
</dbReference>
<evidence type="ECO:0000256" key="4">
    <source>
        <dbReference type="ARBA" id="ARBA00022801"/>
    </source>
</evidence>
<sequence>MLAPIRAQQCWARKECGVQLAPMLLPDARSSLEREVFWRNDAPKDPRDGQRRNGSAAHNANAEAEGREKGEASGVFCAAGVNGFPATLNSVETASSSSKAHGVGKLFNRALEIHGGKTPSDTAAAPADGAFSSSLAEVSSPVLSSLAALQQTEDGRPSLWGDRATLLRYSLSLEKDRAELESLAFVVNLPADRAEAGEWTSFEAPALSKDEAKAEVRTPRVFAMDCEMVLVANNVSALARITLLDVRAGAVVLDTLVKPATPVVDYITRYSGVDEAMLDGVTTTLRDCQRELKRHIDRETFVVGHSLENDFKACKMLPNCHLLDTAHLFPHPAGLPYKNSLRYLAQRYLQKRIQQGSHDSAEDASTSAELVHLKLQHGPGFGIRARVSVLQLMERAAAPPVETAAMASEGDDQEQKKRDEAHGGTSVFPPSSSSSSSLEVELNLFDDACVLRELIPSGADARNGSRLHAVPVRHDRDAVRKAVRCLQQRERGRQHTTDATPLSYTLTWVQLTETVEPQQQPGDAEGEGQLWEKRQLERVDEVNRRVMQIVCAAPHNSLIVVLAGRTSTAAEGASTGRTRGVCFAFVKDDASPGPPAVWLDVGPEPTVCPAPATAAGAGEHSRTLETPPACRQQ</sequence>
<gene>
    <name evidence="9" type="ORF">TRSC58_07085</name>
</gene>
<evidence type="ECO:0000256" key="7">
    <source>
        <dbReference type="SAM" id="MobiDB-lite"/>
    </source>
</evidence>
<keyword evidence="5" id="KW-0269">Exonuclease</keyword>
<accession>A0A061ITH1</accession>
<feature type="region of interest" description="Disordered" evidence="7">
    <location>
        <begin position="39"/>
        <end position="68"/>
    </location>
</feature>
<dbReference type="SMART" id="SM00479">
    <property type="entry name" value="EXOIII"/>
    <property type="match status" value="1"/>
</dbReference>
<evidence type="ECO:0000256" key="3">
    <source>
        <dbReference type="ARBA" id="ARBA00022722"/>
    </source>
</evidence>
<dbReference type="PANTHER" id="PTHR12801">
    <property type="entry name" value="RNA EXONUCLEASE REXO1 / RECO3 FAMILY MEMBER-RELATED"/>
    <property type="match status" value="1"/>
</dbReference>
<dbReference type="FunFam" id="3.30.420.10:FF:000031">
    <property type="entry name" value="RNA exonuclease 1"/>
    <property type="match status" value="1"/>
</dbReference>
<dbReference type="EMBL" id="AUPL01007085">
    <property type="protein sequence ID" value="ESL05275.1"/>
    <property type="molecule type" value="Genomic_DNA"/>
</dbReference>
<comment type="subcellular location">
    <subcellularLocation>
        <location evidence="1">Nucleus</location>
    </subcellularLocation>
</comment>
<keyword evidence="3" id="KW-0540">Nuclease</keyword>
<protein>
    <recommendedName>
        <fullName evidence="8">Exonuclease domain-containing protein</fullName>
    </recommendedName>
</protein>
<comment type="similarity">
    <text evidence="2">Belongs to the REXO1/REXO3 family.</text>
</comment>
<dbReference type="SUPFAM" id="SSF53098">
    <property type="entry name" value="Ribonuclease H-like"/>
    <property type="match status" value="1"/>
</dbReference>
<feature type="compositionally biased region" description="Basic and acidic residues" evidence="7">
    <location>
        <begin position="39"/>
        <end position="51"/>
    </location>
</feature>
<keyword evidence="4" id="KW-0378">Hydrolase</keyword>
<feature type="region of interest" description="Disordered" evidence="7">
    <location>
        <begin position="401"/>
        <end position="436"/>
    </location>
</feature>
<evidence type="ECO:0000259" key="8">
    <source>
        <dbReference type="SMART" id="SM00479"/>
    </source>
</evidence>
<evidence type="ECO:0000256" key="1">
    <source>
        <dbReference type="ARBA" id="ARBA00004123"/>
    </source>
</evidence>
<dbReference type="Gene3D" id="3.30.420.10">
    <property type="entry name" value="Ribonuclease H-like superfamily/Ribonuclease H"/>
    <property type="match status" value="1"/>
</dbReference>
<evidence type="ECO:0000313" key="10">
    <source>
        <dbReference type="Proteomes" id="UP000031737"/>
    </source>
</evidence>
<feature type="compositionally biased region" description="Basic and acidic residues" evidence="7">
    <location>
        <begin position="413"/>
        <end position="422"/>
    </location>
</feature>
<dbReference type="InterPro" id="IPR013520">
    <property type="entry name" value="Ribonucl_H"/>
</dbReference>
<dbReference type="GO" id="GO:0005634">
    <property type="term" value="C:nucleus"/>
    <property type="evidence" value="ECO:0007669"/>
    <property type="project" value="UniProtKB-SubCell"/>
</dbReference>
<keyword evidence="6" id="KW-0539">Nucleus</keyword>
<dbReference type="InterPro" id="IPR034922">
    <property type="entry name" value="REX1-like_exo"/>
</dbReference>
<proteinExistence type="inferred from homology"/>
<dbReference type="AlphaFoldDB" id="A0A061ITH1"/>
<dbReference type="OrthoDB" id="206335at2759"/>
<dbReference type="PANTHER" id="PTHR12801:SF115">
    <property type="entry name" value="FI18136P1-RELATED"/>
    <property type="match status" value="1"/>
</dbReference>
<evidence type="ECO:0000256" key="5">
    <source>
        <dbReference type="ARBA" id="ARBA00022839"/>
    </source>
</evidence>
<dbReference type="Pfam" id="PF00929">
    <property type="entry name" value="RNase_T"/>
    <property type="match status" value="1"/>
</dbReference>
<evidence type="ECO:0000313" key="9">
    <source>
        <dbReference type="EMBL" id="ESL05275.1"/>
    </source>
</evidence>
<evidence type="ECO:0000256" key="2">
    <source>
        <dbReference type="ARBA" id="ARBA00006357"/>
    </source>
</evidence>